<feature type="transmembrane region" description="Helical" evidence="1">
    <location>
        <begin position="85"/>
        <end position="103"/>
    </location>
</feature>
<reference evidence="2 3" key="1">
    <citation type="submission" date="2018-06" db="EMBL/GenBank/DDBJ databases">
        <title>Genomic Encyclopedia of Type Strains, Phase IV (KMG-IV): sequencing the most valuable type-strain genomes for metagenomic binning, comparative biology and taxonomic classification.</title>
        <authorList>
            <person name="Goeker M."/>
        </authorList>
    </citation>
    <scope>NUCLEOTIDE SEQUENCE [LARGE SCALE GENOMIC DNA]</scope>
    <source>
        <strain evidence="2 3">DSM 5</strain>
    </source>
</reference>
<dbReference type="OrthoDB" id="2111682at2"/>
<accession>A0A2W7MN41</accession>
<dbReference type="AlphaFoldDB" id="A0A2W7MN41"/>
<feature type="transmembrane region" description="Helical" evidence="1">
    <location>
        <begin position="61"/>
        <end position="79"/>
    </location>
</feature>
<keyword evidence="1" id="KW-0472">Membrane</keyword>
<dbReference type="RefSeq" id="WP_111439344.1">
    <property type="nucleotide sequence ID" value="NZ_QKZI01000002.1"/>
</dbReference>
<evidence type="ECO:0000256" key="1">
    <source>
        <dbReference type="SAM" id="Phobius"/>
    </source>
</evidence>
<dbReference type="Proteomes" id="UP000248646">
    <property type="component" value="Unassembled WGS sequence"/>
</dbReference>
<protein>
    <submittedName>
        <fullName evidence="2">Uncharacterized protein DUF2512</fullName>
    </submittedName>
</protein>
<gene>
    <name evidence="2" type="ORF">C7437_102372</name>
</gene>
<dbReference type="Pfam" id="PF10710">
    <property type="entry name" value="DUF2512"/>
    <property type="match status" value="1"/>
</dbReference>
<evidence type="ECO:0000313" key="3">
    <source>
        <dbReference type="Proteomes" id="UP000248646"/>
    </source>
</evidence>
<organism evidence="2 3">
    <name type="scientific">Psychrobacillus insolitus</name>
    <dbReference type="NCBI Taxonomy" id="1461"/>
    <lineage>
        <taxon>Bacteria</taxon>
        <taxon>Bacillati</taxon>
        <taxon>Bacillota</taxon>
        <taxon>Bacilli</taxon>
        <taxon>Bacillales</taxon>
        <taxon>Bacillaceae</taxon>
        <taxon>Psychrobacillus</taxon>
    </lineage>
</organism>
<name>A0A2W7MN41_9BACI</name>
<keyword evidence="1" id="KW-1133">Transmembrane helix</keyword>
<proteinExistence type="predicted"/>
<feature type="transmembrane region" description="Helical" evidence="1">
    <location>
        <begin position="32"/>
        <end position="54"/>
    </location>
</feature>
<feature type="transmembrane region" description="Helical" evidence="1">
    <location>
        <begin position="7"/>
        <end position="26"/>
    </location>
</feature>
<dbReference type="EMBL" id="QKZI01000002">
    <property type="protein sequence ID" value="PZX05905.1"/>
    <property type="molecule type" value="Genomic_DNA"/>
</dbReference>
<sequence>MYVKSFFMKLVMVTIVLWIILGAFFGVSLLDILLTSVLVTVAGYIGDVFLLPFIGNVFASIGDFIFSFVLIWLLGSFIFEGPIALGTASFIAALALMMGEMYLHRYMESRIFEPRKPPEKKIGYYQRTNLLTEFAEETVIEPPKKTDDSL</sequence>
<evidence type="ECO:0000313" key="2">
    <source>
        <dbReference type="EMBL" id="PZX05905.1"/>
    </source>
</evidence>
<keyword evidence="1" id="KW-0812">Transmembrane</keyword>
<dbReference type="InterPro" id="IPR019649">
    <property type="entry name" value="DUF2512"/>
</dbReference>
<keyword evidence="3" id="KW-1185">Reference proteome</keyword>
<comment type="caution">
    <text evidence="2">The sequence shown here is derived from an EMBL/GenBank/DDBJ whole genome shotgun (WGS) entry which is preliminary data.</text>
</comment>